<reference evidence="5" key="3">
    <citation type="submission" date="2025-09" db="UniProtKB">
        <authorList>
            <consortium name="Ensembl"/>
        </authorList>
    </citation>
    <scope>IDENTIFICATION</scope>
</reference>
<dbReference type="InterPro" id="IPR047886">
    <property type="entry name" value="ARHGAP20-like_RhoGAP"/>
</dbReference>
<feature type="region of interest" description="Disordered" evidence="3">
    <location>
        <begin position="505"/>
        <end position="524"/>
    </location>
</feature>
<dbReference type="InterPro" id="IPR000198">
    <property type="entry name" value="RhoGAP_dom"/>
</dbReference>
<feature type="region of interest" description="Disordered" evidence="3">
    <location>
        <begin position="270"/>
        <end position="322"/>
    </location>
</feature>
<dbReference type="GeneTree" id="ENSGT00940000157993"/>
<evidence type="ECO:0000259" key="4">
    <source>
        <dbReference type="PROSITE" id="PS50238"/>
    </source>
</evidence>
<name>A0AAY4BH31_9TELE</name>
<dbReference type="SMART" id="SM00324">
    <property type="entry name" value="RhoGAP"/>
    <property type="match status" value="1"/>
</dbReference>
<reference evidence="5" key="2">
    <citation type="submission" date="2025-08" db="UniProtKB">
        <authorList>
            <consortium name="Ensembl"/>
        </authorList>
    </citation>
    <scope>IDENTIFICATION</scope>
</reference>
<reference evidence="5 6" key="1">
    <citation type="submission" date="2020-06" db="EMBL/GenBank/DDBJ databases">
        <authorList>
            <consortium name="Wellcome Sanger Institute Data Sharing"/>
        </authorList>
    </citation>
    <scope>NUCLEOTIDE SEQUENCE [LARGE SCALE GENOMIC DNA]</scope>
</reference>
<feature type="compositionally biased region" description="Low complexity" evidence="3">
    <location>
        <begin position="280"/>
        <end position="290"/>
    </location>
</feature>
<dbReference type="Pfam" id="PF00620">
    <property type="entry name" value="RhoGAP"/>
    <property type="match status" value="1"/>
</dbReference>
<dbReference type="GO" id="GO:0005096">
    <property type="term" value="F:GTPase activator activity"/>
    <property type="evidence" value="ECO:0007669"/>
    <property type="project" value="UniProtKB-KW"/>
</dbReference>
<feature type="compositionally biased region" description="Polar residues" evidence="3">
    <location>
        <begin position="311"/>
        <end position="322"/>
    </location>
</feature>
<accession>A0AAY4BH31</accession>
<feature type="region of interest" description="Disordered" evidence="3">
    <location>
        <begin position="422"/>
        <end position="465"/>
    </location>
</feature>
<keyword evidence="1" id="KW-0343">GTPase activation</keyword>
<dbReference type="GO" id="GO:0007165">
    <property type="term" value="P:signal transduction"/>
    <property type="evidence" value="ECO:0007669"/>
    <property type="project" value="InterPro"/>
</dbReference>
<sequence length="644" mass="71180">MKVLSSNITNKTLIGGAMEPHVESPPIGDAKVSAQPRHSANTKEPFENGCNKFTLITRKLRKSCAPTNSNHALFGQALHKICSADGALPKPIREILTLLWRKGPATEGVFRRPSNSKTVNIIREQLDAGDEVNMEVLPVALLVGLLKSFLKELPGSLLVAEQCDNWINALEKDEQKRPSELKSVMEKLPQPHVHLLELLICVLHRISQNAKANLMDPKNLAVCIAPTLLQVKGHPKDILAHTAKVNSLTQFLIENCSEIFGEHVLGLLGDPDEEELEGTSDSSSLQQLDSAYDSPDPDAIGCYPAEEEEGLSSSSQKCPTATSSMTDHSLVTSCSSEHIFNTFTKPMGRRCSEPTIFNSEMIHIQPGLARSQDDFTKDREDFLQLKKQISDDSFLQSKRYMDQPLAPPKALAAKDCSFSSSGSLESGTSNHSESSVFTNSPKTSPACSRRSHSTKSVPTSRPTVEMHKPEVEVKWRSKSLRLPGLFNRAGVKKVELQKEAAFSCETLQEDSPSEPENPEEVPARQRPLSEILMPSQPPSYHQAILSGIQTVHPLMTVQNARSLTTRPRPISMNEDFLNSCSLSQGTHFLRHLTDNTDPFVSQPPPPYRQRAMSESVSMGQHERIARRCSQPLVEELSHAKETYV</sequence>
<dbReference type="Proteomes" id="UP000694580">
    <property type="component" value="Chromosome 14"/>
</dbReference>
<feature type="compositionally biased region" description="Polar residues" evidence="3">
    <location>
        <begin position="433"/>
        <end position="446"/>
    </location>
</feature>
<dbReference type="PANTHER" id="PTHR23179:SF26">
    <property type="entry name" value="T-CELL ACTIVATION RHO GTPASE-ACTIVATING PROTEIN"/>
    <property type="match status" value="1"/>
</dbReference>
<dbReference type="CDD" id="cd04402">
    <property type="entry name" value="RhoGAP_ARHGAP20"/>
    <property type="match status" value="1"/>
</dbReference>
<dbReference type="PANTHER" id="PTHR23179">
    <property type="entry name" value="T-CELL ACTIVATION RHO GTPASE ACTIVATING PROTEIN-RELATED"/>
    <property type="match status" value="1"/>
</dbReference>
<evidence type="ECO:0000256" key="1">
    <source>
        <dbReference type="ARBA" id="ARBA00022468"/>
    </source>
</evidence>
<feature type="compositionally biased region" description="Acidic residues" evidence="3">
    <location>
        <begin position="507"/>
        <end position="519"/>
    </location>
</feature>
<organism evidence="5 6">
    <name type="scientific">Denticeps clupeoides</name>
    <name type="common">denticle herring</name>
    <dbReference type="NCBI Taxonomy" id="299321"/>
    <lineage>
        <taxon>Eukaryota</taxon>
        <taxon>Metazoa</taxon>
        <taxon>Chordata</taxon>
        <taxon>Craniata</taxon>
        <taxon>Vertebrata</taxon>
        <taxon>Euteleostomi</taxon>
        <taxon>Actinopterygii</taxon>
        <taxon>Neopterygii</taxon>
        <taxon>Teleostei</taxon>
        <taxon>Clupei</taxon>
        <taxon>Clupeiformes</taxon>
        <taxon>Denticipitoidei</taxon>
        <taxon>Denticipitidae</taxon>
        <taxon>Denticeps</taxon>
    </lineage>
</organism>
<proteinExistence type="predicted"/>
<evidence type="ECO:0000256" key="3">
    <source>
        <dbReference type="SAM" id="MobiDB-lite"/>
    </source>
</evidence>
<dbReference type="SUPFAM" id="SSF48350">
    <property type="entry name" value="GTPase activation domain, GAP"/>
    <property type="match status" value="1"/>
</dbReference>
<evidence type="ECO:0000313" key="5">
    <source>
        <dbReference type="Ensembl" id="ENSDCDP00010019301.1"/>
    </source>
</evidence>
<dbReference type="InterPro" id="IPR008936">
    <property type="entry name" value="Rho_GTPase_activation_prot"/>
</dbReference>
<keyword evidence="6" id="KW-1185">Reference proteome</keyword>
<dbReference type="Ensembl" id="ENSDCDT00010020412.1">
    <property type="protein sequence ID" value="ENSDCDP00010019301.1"/>
    <property type="gene ID" value="ENSDCDG00010008745.1"/>
</dbReference>
<protein>
    <recommendedName>
        <fullName evidence="4">Rho-GAP domain-containing protein</fullName>
    </recommendedName>
</protein>
<evidence type="ECO:0000313" key="6">
    <source>
        <dbReference type="Proteomes" id="UP000694580"/>
    </source>
</evidence>
<dbReference type="GO" id="GO:0035023">
    <property type="term" value="P:regulation of Rho protein signal transduction"/>
    <property type="evidence" value="ECO:0007669"/>
    <property type="project" value="InterPro"/>
</dbReference>
<feature type="domain" description="Rho-GAP" evidence="4">
    <location>
        <begin position="76"/>
        <end position="260"/>
    </location>
</feature>
<feature type="compositionally biased region" description="Low complexity" evidence="3">
    <location>
        <begin position="422"/>
        <end position="432"/>
    </location>
</feature>
<dbReference type="AlphaFoldDB" id="A0AAY4BH31"/>
<dbReference type="PROSITE" id="PS50238">
    <property type="entry name" value="RHOGAP"/>
    <property type="match status" value="1"/>
</dbReference>
<gene>
    <name evidence="5" type="primary">TAGAP</name>
</gene>
<dbReference type="Gene3D" id="1.10.555.10">
    <property type="entry name" value="Rho GTPase activation protein"/>
    <property type="match status" value="1"/>
</dbReference>
<evidence type="ECO:0000256" key="2">
    <source>
        <dbReference type="ARBA" id="ARBA00022553"/>
    </source>
</evidence>
<keyword evidence="2" id="KW-0597">Phosphoprotein</keyword>